<proteinExistence type="inferred from homology"/>
<feature type="coiled-coil region" evidence="4">
    <location>
        <begin position="312"/>
        <end position="366"/>
    </location>
</feature>
<evidence type="ECO:0000313" key="8">
    <source>
        <dbReference type="Proteomes" id="UP000237000"/>
    </source>
</evidence>
<dbReference type="PANTHER" id="PTHR48449:SF1">
    <property type="entry name" value="DUF1985 DOMAIN-CONTAINING PROTEIN"/>
    <property type="match status" value="1"/>
</dbReference>
<evidence type="ECO:0000256" key="5">
    <source>
        <dbReference type="SAM" id="MobiDB-lite"/>
    </source>
</evidence>
<keyword evidence="8" id="KW-1185">Reference proteome</keyword>
<keyword evidence="2 7" id="KW-0645">Protease</keyword>
<dbReference type="Pfam" id="PF09331">
    <property type="entry name" value="DUF1985"/>
    <property type="match status" value="1"/>
</dbReference>
<gene>
    <name evidence="7" type="ORF">TorRG33x02_349740</name>
</gene>
<evidence type="ECO:0000256" key="3">
    <source>
        <dbReference type="ARBA" id="ARBA00022801"/>
    </source>
</evidence>
<comment type="caution">
    <text evidence="7">The sequence shown here is derived from an EMBL/GenBank/DDBJ whole genome shotgun (WGS) entry which is preliminary data.</text>
</comment>
<dbReference type="SUPFAM" id="SSF54001">
    <property type="entry name" value="Cysteine proteinases"/>
    <property type="match status" value="1"/>
</dbReference>
<dbReference type="PANTHER" id="PTHR48449">
    <property type="entry name" value="DUF1985 DOMAIN-CONTAINING PROTEIN"/>
    <property type="match status" value="1"/>
</dbReference>
<protein>
    <submittedName>
        <fullName evidence="7">Ulp1 protease family, C-terminal catalytic domain containing protein</fullName>
    </submittedName>
</protein>
<dbReference type="Pfam" id="PF02902">
    <property type="entry name" value="Peptidase_C48"/>
    <property type="match status" value="1"/>
</dbReference>
<keyword evidence="3" id="KW-0378">Hydrolase</keyword>
<dbReference type="InterPro" id="IPR038765">
    <property type="entry name" value="Papain-like_cys_pep_sf"/>
</dbReference>
<dbReference type="OrthoDB" id="1306006at2759"/>
<evidence type="ECO:0000256" key="2">
    <source>
        <dbReference type="ARBA" id="ARBA00022670"/>
    </source>
</evidence>
<evidence type="ECO:0000259" key="6">
    <source>
        <dbReference type="PROSITE" id="PS50600"/>
    </source>
</evidence>
<evidence type="ECO:0000256" key="1">
    <source>
        <dbReference type="ARBA" id="ARBA00005234"/>
    </source>
</evidence>
<dbReference type="AlphaFoldDB" id="A0A2P5AI66"/>
<dbReference type="InterPro" id="IPR003653">
    <property type="entry name" value="Peptidase_C48_C"/>
</dbReference>
<comment type="similarity">
    <text evidence="1">Belongs to the peptidase C48 family.</text>
</comment>
<name>A0A2P5AI66_TREOI</name>
<dbReference type="InParanoid" id="A0A2P5AI66"/>
<evidence type="ECO:0000256" key="4">
    <source>
        <dbReference type="SAM" id="Coils"/>
    </source>
</evidence>
<feature type="compositionally biased region" description="Basic and acidic residues" evidence="5">
    <location>
        <begin position="256"/>
        <end position="283"/>
    </location>
</feature>
<evidence type="ECO:0000313" key="7">
    <source>
        <dbReference type="EMBL" id="PON36227.1"/>
    </source>
</evidence>
<dbReference type="GO" id="GO:0008234">
    <property type="term" value="F:cysteine-type peptidase activity"/>
    <property type="evidence" value="ECO:0007669"/>
    <property type="project" value="InterPro"/>
</dbReference>
<dbReference type="GO" id="GO:0006508">
    <property type="term" value="P:proteolysis"/>
    <property type="evidence" value="ECO:0007669"/>
    <property type="project" value="UniProtKB-KW"/>
</dbReference>
<keyword evidence="4" id="KW-0175">Coiled coil</keyword>
<dbReference type="Proteomes" id="UP000237000">
    <property type="component" value="Unassembled WGS sequence"/>
</dbReference>
<organism evidence="7 8">
    <name type="scientific">Trema orientale</name>
    <name type="common">Charcoal tree</name>
    <name type="synonym">Celtis orientalis</name>
    <dbReference type="NCBI Taxonomy" id="63057"/>
    <lineage>
        <taxon>Eukaryota</taxon>
        <taxon>Viridiplantae</taxon>
        <taxon>Streptophyta</taxon>
        <taxon>Embryophyta</taxon>
        <taxon>Tracheophyta</taxon>
        <taxon>Spermatophyta</taxon>
        <taxon>Magnoliopsida</taxon>
        <taxon>eudicotyledons</taxon>
        <taxon>Gunneridae</taxon>
        <taxon>Pentapetalae</taxon>
        <taxon>rosids</taxon>
        <taxon>fabids</taxon>
        <taxon>Rosales</taxon>
        <taxon>Cannabaceae</taxon>
        <taxon>Trema</taxon>
    </lineage>
</organism>
<reference evidence="8" key="1">
    <citation type="submission" date="2016-06" db="EMBL/GenBank/DDBJ databases">
        <title>Parallel loss of symbiosis genes in relatives of nitrogen-fixing non-legume Parasponia.</title>
        <authorList>
            <person name="Van Velzen R."/>
            <person name="Holmer R."/>
            <person name="Bu F."/>
            <person name="Rutten L."/>
            <person name="Van Zeijl A."/>
            <person name="Liu W."/>
            <person name="Santuari L."/>
            <person name="Cao Q."/>
            <person name="Sharma T."/>
            <person name="Shen D."/>
            <person name="Roswanjaya Y."/>
            <person name="Wardhani T."/>
            <person name="Kalhor M.S."/>
            <person name="Jansen J."/>
            <person name="Van den Hoogen J."/>
            <person name="Gungor B."/>
            <person name="Hartog M."/>
            <person name="Hontelez J."/>
            <person name="Verver J."/>
            <person name="Yang W.-C."/>
            <person name="Schijlen E."/>
            <person name="Repin R."/>
            <person name="Schilthuizen M."/>
            <person name="Schranz E."/>
            <person name="Heidstra R."/>
            <person name="Miyata K."/>
            <person name="Fedorova E."/>
            <person name="Kohlen W."/>
            <person name="Bisseling T."/>
            <person name="Smit S."/>
            <person name="Geurts R."/>
        </authorList>
    </citation>
    <scope>NUCLEOTIDE SEQUENCE [LARGE SCALE GENOMIC DNA]</scope>
    <source>
        <strain evidence="8">cv. RG33-2</strain>
    </source>
</reference>
<feature type="domain" description="Ubiquitin-like protease family profile" evidence="6">
    <location>
        <begin position="516"/>
        <end position="717"/>
    </location>
</feature>
<dbReference type="Gene3D" id="3.40.395.10">
    <property type="entry name" value="Adenoviral Proteinase, Chain A"/>
    <property type="match status" value="1"/>
</dbReference>
<dbReference type="PROSITE" id="PS50600">
    <property type="entry name" value="ULP_PROTEASE"/>
    <property type="match status" value="1"/>
</dbReference>
<sequence>MQEFAISTGLNCGEYPSFDRRRDMEEGILSKFFDKKKKVSRKEFKLVFKNHNGSNDEDTVKLAKLYCLESFVLVKQETLKMNNDYIRMKGLNNPGTEGHGLSGFPHALIVWAYECMPELAKSMGANKIGAGIPRLLNWEGSDNQYEWTDLKVNEMTPTHEEMEQEFMAPFLRKRKLPEKGQENIEKEEKNDKNMKGCIGCEKESILKKELQALKRKCEETEKNQIEMKEKMSIMVTMLQKIYHALVVDRKKEEIKVVESDNQDSNRKNDTEVNKDGGQDEGQRSETNFNITDTVDYVMEYANEDNHCKDGLVAQTNKVKEGAENKLDTEMNEKTKETKHVAKKKQVEELNEKIKEREEVVNKGKEKVVLEYKRHNLRERDALKPGVVRKSPFTTKFGSADDENQRKRKKVIDPTMPSFDLHLTPSPMAISDSPNPPIAAFNPSPLAICPPLVPENNELVQPFVQYMPFYHDIDKEPDNDWTIRFEEWIKDNLNERNKENPYGEHDSIKEPFDFGVVNVEFKSFFYFLWKEERWLVGQHMDLAFYYLRKKLWFNKKYTQRCTTGDALVDSWFQMACGKYLAEMEDLNWNEKPMHHLVRMVYGGVVDFGRPWKDVDYVYIPSIVKEIQHWILLQISFQQRTIFVYDSMGGAAHKKKILKVVAPYAMFIPQLLSQTNFFDERKDVKPGYNDFDIHIVKDIEIQQNGGDCGPFVIKRAEALMTDQHLSIVTQKKMKLYRRNMAVEFYTWGQLKFNKVFDSGSQ</sequence>
<dbReference type="EMBL" id="JXTC01000841">
    <property type="protein sequence ID" value="PON36227.1"/>
    <property type="molecule type" value="Genomic_DNA"/>
</dbReference>
<feature type="region of interest" description="Disordered" evidence="5">
    <location>
        <begin position="256"/>
        <end position="288"/>
    </location>
</feature>
<dbReference type="InterPro" id="IPR015410">
    <property type="entry name" value="DUF1985"/>
</dbReference>
<accession>A0A2P5AI66</accession>